<gene>
    <name evidence="12" type="primary">lpxC</name>
    <name evidence="13" type="ORF">SAMN06265368_1914</name>
</gene>
<dbReference type="Proteomes" id="UP000219439">
    <property type="component" value="Unassembled WGS sequence"/>
</dbReference>
<comment type="similarity">
    <text evidence="12">Belongs to the LpxC family.</text>
</comment>
<dbReference type="GO" id="GO:0103117">
    <property type="term" value="F:UDP-3-O-acyl-N-acetylglucosamine deacetylase activity"/>
    <property type="evidence" value="ECO:0007669"/>
    <property type="project" value="UniProtKB-UniRule"/>
</dbReference>
<dbReference type="PANTHER" id="PTHR33694">
    <property type="entry name" value="UDP-3-O-ACYL-N-ACETYLGLUCOSAMINE DEACETYLASE 1, MITOCHONDRIAL-RELATED"/>
    <property type="match status" value="1"/>
</dbReference>
<keyword evidence="6 12" id="KW-0441">Lipid A biosynthesis</keyword>
<organism evidence="13 14">
    <name type="scientific">Cohaesibacter gelatinilyticus</name>
    <dbReference type="NCBI Taxonomy" id="372072"/>
    <lineage>
        <taxon>Bacteria</taxon>
        <taxon>Pseudomonadati</taxon>
        <taxon>Pseudomonadota</taxon>
        <taxon>Alphaproteobacteria</taxon>
        <taxon>Hyphomicrobiales</taxon>
        <taxon>Cohaesibacteraceae</taxon>
    </lineage>
</organism>
<evidence type="ECO:0000256" key="12">
    <source>
        <dbReference type="HAMAP-Rule" id="MF_00388"/>
    </source>
</evidence>
<evidence type="ECO:0000256" key="3">
    <source>
        <dbReference type="ARBA" id="ARBA00005002"/>
    </source>
</evidence>
<evidence type="ECO:0000256" key="11">
    <source>
        <dbReference type="ARBA" id="ARBA00024535"/>
    </source>
</evidence>
<dbReference type="EMBL" id="OBEL01000001">
    <property type="protein sequence ID" value="SNZ09046.1"/>
    <property type="molecule type" value="Genomic_DNA"/>
</dbReference>
<dbReference type="HAMAP" id="MF_00388">
    <property type="entry name" value="LpxC"/>
    <property type="match status" value="1"/>
</dbReference>
<evidence type="ECO:0000313" key="13">
    <source>
        <dbReference type="EMBL" id="SNZ09046.1"/>
    </source>
</evidence>
<keyword evidence="8 12" id="KW-0378">Hydrolase</keyword>
<name>A0A285NMF9_9HYPH</name>
<feature type="binding site" evidence="12">
    <location>
        <position position="86"/>
    </location>
    <ligand>
        <name>Zn(2+)</name>
        <dbReference type="ChEBI" id="CHEBI:29105"/>
    </ligand>
</feature>
<evidence type="ECO:0000256" key="2">
    <source>
        <dbReference type="ARBA" id="ARBA00002923"/>
    </source>
</evidence>
<evidence type="ECO:0000256" key="6">
    <source>
        <dbReference type="ARBA" id="ARBA00022556"/>
    </source>
</evidence>
<comment type="pathway">
    <text evidence="3 12">Glycolipid biosynthesis; lipid IV(A) biosynthesis; lipid IV(A) from (3R)-3-hydroxytetradecanoyl-[acyl-carrier-protein] and UDP-N-acetyl-alpha-D-glucosamine: step 2/6.</text>
</comment>
<comment type="catalytic activity">
    <reaction evidence="11 12">
        <text>a UDP-3-O-[(3R)-3-hydroxyacyl]-N-acetyl-alpha-D-glucosamine + H2O = a UDP-3-O-[(3R)-3-hydroxyacyl]-alpha-D-glucosamine + acetate</text>
        <dbReference type="Rhea" id="RHEA:67816"/>
        <dbReference type="ChEBI" id="CHEBI:15377"/>
        <dbReference type="ChEBI" id="CHEBI:30089"/>
        <dbReference type="ChEBI" id="CHEBI:137740"/>
        <dbReference type="ChEBI" id="CHEBI:173225"/>
        <dbReference type="EC" id="3.5.1.108"/>
    </reaction>
</comment>
<dbReference type="InterPro" id="IPR011334">
    <property type="entry name" value="UDP-acyl_GlcNac_deAcase_C"/>
</dbReference>
<dbReference type="GO" id="GO:0009245">
    <property type="term" value="P:lipid A biosynthetic process"/>
    <property type="evidence" value="ECO:0007669"/>
    <property type="project" value="UniProtKB-UniRule"/>
</dbReference>
<comment type="function">
    <text evidence="2 12">Catalyzes the hydrolysis of UDP-3-O-myristoyl-N-acetylglucosamine to form UDP-3-O-myristoylglucosamine and acetate, the committed step in lipid A biosynthesis.</text>
</comment>
<keyword evidence="9 12" id="KW-0862">Zinc</keyword>
<comment type="cofactor">
    <cofactor evidence="1 12">
        <name>Zn(2+)</name>
        <dbReference type="ChEBI" id="CHEBI:29105"/>
    </cofactor>
</comment>
<keyword evidence="5 12" id="KW-0444">Lipid biosynthesis</keyword>
<evidence type="ECO:0000256" key="1">
    <source>
        <dbReference type="ARBA" id="ARBA00001947"/>
    </source>
</evidence>
<dbReference type="GO" id="GO:0046872">
    <property type="term" value="F:metal ion binding"/>
    <property type="evidence" value="ECO:0007669"/>
    <property type="project" value="UniProtKB-KW"/>
</dbReference>
<dbReference type="InterPro" id="IPR015870">
    <property type="entry name" value="UDP-acyl_N-AcGlcN_deAcase_N"/>
</dbReference>
<sequence length="321" mass="35118">MTNVLKAKQTTLMDRVVVSGVGVHSGKPVEMVLHPADANTGITFVRVDKEKGTEVEFAGNYSSVLDTRLCTIIGHPEKGMIATIEHLMAALVGYGVDNVMVEVDADEVPVMDGSSRAYIDAIDQVGLKEQNAPRRYIRVLKPVRVQNNDSVGELLPHEGTRFDVTIDFECDAIGVQTFDHEMSPEIFKQEVSLARTFGFMSDVEKLWAAGYALGSSLENSVVIDAEQKIVNPDGLRYDDEFVRHKTLDAVGDLALAGAPLLAHYRSFKGGHKLNFNMLEALFADDSNWEWVEADAPIRSATRSGVTHSTPAIQAVMGPETN</sequence>
<feature type="active site" description="Proton donor" evidence="12">
    <location>
        <position position="271"/>
    </location>
</feature>
<dbReference type="EC" id="3.5.1.108" evidence="4 12"/>
<accession>A0A285NMF9</accession>
<dbReference type="PANTHER" id="PTHR33694:SF1">
    <property type="entry name" value="UDP-3-O-ACYL-N-ACETYLGLUCOSAMINE DEACETYLASE 1, MITOCHONDRIAL-RELATED"/>
    <property type="match status" value="1"/>
</dbReference>
<evidence type="ECO:0000256" key="7">
    <source>
        <dbReference type="ARBA" id="ARBA00022723"/>
    </source>
</evidence>
<feature type="binding site" evidence="12">
    <location>
        <position position="248"/>
    </location>
    <ligand>
        <name>Zn(2+)</name>
        <dbReference type="ChEBI" id="CHEBI:29105"/>
    </ligand>
</feature>
<evidence type="ECO:0000256" key="10">
    <source>
        <dbReference type="ARBA" id="ARBA00023098"/>
    </source>
</evidence>
<dbReference type="Gene3D" id="3.30.1700.10">
    <property type="entry name" value="lpxc deacetylase, domain 2"/>
    <property type="match status" value="1"/>
</dbReference>
<keyword evidence="14" id="KW-1185">Reference proteome</keyword>
<keyword evidence="7 12" id="KW-0479">Metal-binding</keyword>
<evidence type="ECO:0000256" key="4">
    <source>
        <dbReference type="ARBA" id="ARBA00012745"/>
    </source>
</evidence>
<evidence type="ECO:0000256" key="9">
    <source>
        <dbReference type="ARBA" id="ARBA00022833"/>
    </source>
</evidence>
<reference evidence="13 14" key="1">
    <citation type="submission" date="2017-09" db="EMBL/GenBank/DDBJ databases">
        <authorList>
            <person name="Ehlers B."/>
            <person name="Leendertz F.H."/>
        </authorList>
    </citation>
    <scope>NUCLEOTIDE SEQUENCE [LARGE SCALE GENOMIC DNA]</scope>
    <source>
        <strain evidence="13 14">DSM 18289</strain>
    </source>
</reference>
<protein>
    <recommendedName>
        <fullName evidence="4 12">UDP-3-O-acyl-N-acetylglucosamine deacetylase</fullName>
        <shortName evidence="12">UDP-3-O-acyl-GlcNAc deacetylase</shortName>
        <ecNumber evidence="4 12">3.5.1.108</ecNumber>
    </recommendedName>
    <alternativeName>
        <fullName evidence="12">UDP-3-O-[R-3-hydroxymyristoyl]-N-acetylglucosamine deacetylase</fullName>
    </alternativeName>
</protein>
<dbReference type="GO" id="GO:0016020">
    <property type="term" value="C:membrane"/>
    <property type="evidence" value="ECO:0007669"/>
    <property type="project" value="GOC"/>
</dbReference>
<dbReference type="Gene3D" id="3.30.230.20">
    <property type="entry name" value="lpxc deacetylase, domain 1"/>
    <property type="match status" value="1"/>
</dbReference>
<dbReference type="SUPFAM" id="SSF54211">
    <property type="entry name" value="Ribosomal protein S5 domain 2-like"/>
    <property type="match status" value="2"/>
</dbReference>
<dbReference type="NCBIfam" id="TIGR00325">
    <property type="entry name" value="lpxC"/>
    <property type="match status" value="1"/>
</dbReference>
<evidence type="ECO:0000313" key="14">
    <source>
        <dbReference type="Proteomes" id="UP000219439"/>
    </source>
</evidence>
<proteinExistence type="inferred from homology"/>
<evidence type="ECO:0000256" key="8">
    <source>
        <dbReference type="ARBA" id="ARBA00022801"/>
    </source>
</evidence>
<dbReference type="RefSeq" id="WP_097153315.1">
    <property type="nucleotide sequence ID" value="NZ_OBEL01000001.1"/>
</dbReference>
<dbReference type="AlphaFoldDB" id="A0A285NMF9"/>
<keyword evidence="10 12" id="KW-0443">Lipid metabolism</keyword>
<dbReference type="InterPro" id="IPR004463">
    <property type="entry name" value="UDP-acyl_GlcNac_deAcase"/>
</dbReference>
<feature type="binding site" evidence="12">
    <location>
        <position position="244"/>
    </location>
    <ligand>
        <name>Zn(2+)</name>
        <dbReference type="ChEBI" id="CHEBI:29105"/>
    </ligand>
</feature>
<evidence type="ECO:0000256" key="5">
    <source>
        <dbReference type="ARBA" id="ARBA00022516"/>
    </source>
</evidence>
<dbReference type="OrthoDB" id="9802746at2"/>
<dbReference type="Pfam" id="PF03331">
    <property type="entry name" value="LpxC"/>
    <property type="match status" value="1"/>
</dbReference>
<dbReference type="InterPro" id="IPR020568">
    <property type="entry name" value="Ribosomal_Su5_D2-typ_SF"/>
</dbReference>
<dbReference type="UniPathway" id="UPA00359">
    <property type="reaction ID" value="UER00478"/>
</dbReference>